<dbReference type="OMA" id="RYMGITN"/>
<comment type="caution">
    <text evidence="2">The sequence shown here is derived from an EMBL/GenBank/DDBJ whole genome shotgun (WGS) entry which is preliminary data.</text>
</comment>
<gene>
    <name evidence="2" type="ORF">CEY00_Acc22244</name>
</gene>
<dbReference type="AlphaFoldDB" id="A0A2R6PSU8"/>
<dbReference type="Proteomes" id="UP000241394">
    <property type="component" value="Chromosome LG23"/>
</dbReference>
<organism evidence="2 3">
    <name type="scientific">Actinidia chinensis var. chinensis</name>
    <name type="common">Chinese soft-hair kiwi</name>
    <dbReference type="NCBI Taxonomy" id="1590841"/>
    <lineage>
        <taxon>Eukaryota</taxon>
        <taxon>Viridiplantae</taxon>
        <taxon>Streptophyta</taxon>
        <taxon>Embryophyta</taxon>
        <taxon>Tracheophyta</taxon>
        <taxon>Spermatophyta</taxon>
        <taxon>Magnoliopsida</taxon>
        <taxon>eudicotyledons</taxon>
        <taxon>Gunneridae</taxon>
        <taxon>Pentapetalae</taxon>
        <taxon>asterids</taxon>
        <taxon>Ericales</taxon>
        <taxon>Actinidiaceae</taxon>
        <taxon>Actinidia</taxon>
    </lineage>
</organism>
<protein>
    <submittedName>
        <fullName evidence="2">Coatomer subunit beta</fullName>
    </submittedName>
</protein>
<feature type="compositionally biased region" description="Acidic residues" evidence="1">
    <location>
        <begin position="107"/>
        <end position="122"/>
    </location>
</feature>
<dbReference type="Gene3D" id="1.25.40.470">
    <property type="match status" value="1"/>
</dbReference>
<accession>A0A2R6PSU8</accession>
<dbReference type="Gramene" id="PSR96109">
    <property type="protein sequence ID" value="PSR96109"/>
    <property type="gene ID" value="CEY00_Acc22244"/>
</dbReference>
<dbReference type="OrthoDB" id="10261470at2759"/>
<dbReference type="STRING" id="1590841.A0A2R6PSU8"/>
<reference evidence="2 3" key="1">
    <citation type="submission" date="2017-07" db="EMBL/GenBank/DDBJ databases">
        <title>An improved, manually edited Actinidia chinensis var. chinensis (kiwifruit) genome highlights the challenges associated with draft genomes and gene prediction in plants.</title>
        <authorList>
            <person name="Pilkington S."/>
            <person name="Crowhurst R."/>
            <person name="Hilario E."/>
            <person name="Nardozza S."/>
            <person name="Fraser L."/>
            <person name="Peng Y."/>
            <person name="Gunaseelan K."/>
            <person name="Simpson R."/>
            <person name="Tahir J."/>
            <person name="Deroles S."/>
            <person name="Templeton K."/>
            <person name="Luo Z."/>
            <person name="Davy M."/>
            <person name="Cheng C."/>
            <person name="Mcneilage M."/>
            <person name="Scaglione D."/>
            <person name="Liu Y."/>
            <person name="Zhang Q."/>
            <person name="Datson P."/>
            <person name="De Silva N."/>
            <person name="Gardiner S."/>
            <person name="Bassett H."/>
            <person name="Chagne D."/>
            <person name="Mccallum J."/>
            <person name="Dzierzon H."/>
            <person name="Deng C."/>
            <person name="Wang Y.-Y."/>
            <person name="Barron N."/>
            <person name="Manako K."/>
            <person name="Bowen J."/>
            <person name="Foster T."/>
            <person name="Erridge Z."/>
            <person name="Tiffin H."/>
            <person name="Waite C."/>
            <person name="Davies K."/>
            <person name="Grierson E."/>
            <person name="Laing W."/>
            <person name="Kirk R."/>
            <person name="Chen X."/>
            <person name="Wood M."/>
            <person name="Montefiori M."/>
            <person name="Brummell D."/>
            <person name="Schwinn K."/>
            <person name="Catanach A."/>
            <person name="Fullerton C."/>
            <person name="Li D."/>
            <person name="Meiyalaghan S."/>
            <person name="Nieuwenhuizen N."/>
            <person name="Read N."/>
            <person name="Prakash R."/>
            <person name="Hunter D."/>
            <person name="Zhang H."/>
            <person name="Mckenzie M."/>
            <person name="Knabel M."/>
            <person name="Harris A."/>
            <person name="Allan A."/>
            <person name="Chen A."/>
            <person name="Janssen B."/>
            <person name="Plunkett B."/>
            <person name="Dwamena C."/>
            <person name="Voogd C."/>
            <person name="Leif D."/>
            <person name="Lafferty D."/>
            <person name="Souleyre E."/>
            <person name="Varkonyi-Gasic E."/>
            <person name="Gambi F."/>
            <person name="Hanley J."/>
            <person name="Yao J.-L."/>
            <person name="Cheung J."/>
            <person name="David K."/>
            <person name="Warren B."/>
            <person name="Marsh K."/>
            <person name="Snowden K."/>
            <person name="Lin-Wang K."/>
            <person name="Brian L."/>
            <person name="Martinez-Sanchez M."/>
            <person name="Wang M."/>
            <person name="Ileperuma N."/>
            <person name="Macnee N."/>
            <person name="Campin R."/>
            <person name="Mcatee P."/>
            <person name="Drummond R."/>
            <person name="Espley R."/>
            <person name="Ireland H."/>
            <person name="Wu R."/>
            <person name="Atkinson R."/>
            <person name="Karunairetnam S."/>
            <person name="Bulley S."/>
            <person name="Chunkath S."/>
            <person name="Hanley Z."/>
            <person name="Storey R."/>
            <person name="Thrimawithana A."/>
            <person name="Thomson S."/>
            <person name="David C."/>
            <person name="Testolin R."/>
        </authorList>
    </citation>
    <scope>NUCLEOTIDE SEQUENCE [LARGE SCALE GENOMIC DNA]</scope>
    <source>
        <strain evidence="3">cv. Red5</strain>
        <tissue evidence="2">Young leaf</tissue>
    </source>
</reference>
<sequence>MARSYLPSKVSEIVASWRKDLSKVNPKAAESLADPEEYSNMFDDWNAALAVESKVAETRGTYPPAEEYVKYADRSPVNLVEAFRSMQIDEDAPFENGGLNHEVEERSGEEEEQEGAQDEGQEEAVVVDADSTDGAVFVNGNEADEEWGTNNEGNPSA</sequence>
<evidence type="ECO:0000256" key="1">
    <source>
        <dbReference type="SAM" id="MobiDB-lite"/>
    </source>
</evidence>
<reference evidence="3" key="2">
    <citation type="journal article" date="2018" name="BMC Genomics">
        <title>A manually annotated Actinidia chinensis var. chinensis (kiwifruit) genome highlights the challenges associated with draft genomes and gene prediction in plants.</title>
        <authorList>
            <person name="Pilkington S.M."/>
            <person name="Crowhurst R."/>
            <person name="Hilario E."/>
            <person name="Nardozza S."/>
            <person name="Fraser L."/>
            <person name="Peng Y."/>
            <person name="Gunaseelan K."/>
            <person name="Simpson R."/>
            <person name="Tahir J."/>
            <person name="Deroles S.C."/>
            <person name="Templeton K."/>
            <person name="Luo Z."/>
            <person name="Davy M."/>
            <person name="Cheng C."/>
            <person name="McNeilage M."/>
            <person name="Scaglione D."/>
            <person name="Liu Y."/>
            <person name="Zhang Q."/>
            <person name="Datson P."/>
            <person name="De Silva N."/>
            <person name="Gardiner S.E."/>
            <person name="Bassett H."/>
            <person name="Chagne D."/>
            <person name="McCallum J."/>
            <person name="Dzierzon H."/>
            <person name="Deng C."/>
            <person name="Wang Y.Y."/>
            <person name="Barron L."/>
            <person name="Manako K."/>
            <person name="Bowen J."/>
            <person name="Foster T.M."/>
            <person name="Erridge Z.A."/>
            <person name="Tiffin H."/>
            <person name="Waite C.N."/>
            <person name="Davies K.M."/>
            <person name="Grierson E.P."/>
            <person name="Laing W.A."/>
            <person name="Kirk R."/>
            <person name="Chen X."/>
            <person name="Wood M."/>
            <person name="Montefiori M."/>
            <person name="Brummell D.A."/>
            <person name="Schwinn K.E."/>
            <person name="Catanach A."/>
            <person name="Fullerton C."/>
            <person name="Li D."/>
            <person name="Meiyalaghan S."/>
            <person name="Nieuwenhuizen N."/>
            <person name="Read N."/>
            <person name="Prakash R."/>
            <person name="Hunter D."/>
            <person name="Zhang H."/>
            <person name="McKenzie M."/>
            <person name="Knabel M."/>
            <person name="Harris A."/>
            <person name="Allan A.C."/>
            <person name="Gleave A."/>
            <person name="Chen A."/>
            <person name="Janssen B.J."/>
            <person name="Plunkett B."/>
            <person name="Ampomah-Dwamena C."/>
            <person name="Voogd C."/>
            <person name="Leif D."/>
            <person name="Lafferty D."/>
            <person name="Souleyre E.J.F."/>
            <person name="Varkonyi-Gasic E."/>
            <person name="Gambi F."/>
            <person name="Hanley J."/>
            <person name="Yao J.L."/>
            <person name="Cheung J."/>
            <person name="David K.M."/>
            <person name="Warren B."/>
            <person name="Marsh K."/>
            <person name="Snowden K.C."/>
            <person name="Lin-Wang K."/>
            <person name="Brian L."/>
            <person name="Martinez-Sanchez M."/>
            <person name="Wang M."/>
            <person name="Ileperuma N."/>
            <person name="Macnee N."/>
            <person name="Campin R."/>
            <person name="McAtee P."/>
            <person name="Drummond R.S.M."/>
            <person name="Espley R.V."/>
            <person name="Ireland H.S."/>
            <person name="Wu R."/>
            <person name="Atkinson R.G."/>
            <person name="Karunairetnam S."/>
            <person name="Bulley S."/>
            <person name="Chunkath S."/>
            <person name="Hanley Z."/>
            <person name="Storey R."/>
            <person name="Thrimawithana A.H."/>
            <person name="Thomson S."/>
            <person name="David C."/>
            <person name="Testolin R."/>
            <person name="Huang H."/>
            <person name="Hellens R.P."/>
            <person name="Schaffer R.J."/>
        </authorList>
    </citation>
    <scope>NUCLEOTIDE SEQUENCE [LARGE SCALE GENOMIC DNA]</scope>
    <source>
        <strain evidence="3">cv. Red5</strain>
    </source>
</reference>
<evidence type="ECO:0000313" key="2">
    <source>
        <dbReference type="EMBL" id="PSR96109.1"/>
    </source>
</evidence>
<dbReference type="EMBL" id="NKQK01000023">
    <property type="protein sequence ID" value="PSR96109.1"/>
    <property type="molecule type" value="Genomic_DNA"/>
</dbReference>
<evidence type="ECO:0000313" key="3">
    <source>
        <dbReference type="Proteomes" id="UP000241394"/>
    </source>
</evidence>
<dbReference type="InParanoid" id="A0A2R6PSU8"/>
<feature type="compositionally biased region" description="Polar residues" evidence="1">
    <location>
        <begin position="148"/>
        <end position="157"/>
    </location>
</feature>
<proteinExistence type="predicted"/>
<feature type="region of interest" description="Disordered" evidence="1">
    <location>
        <begin position="89"/>
        <end position="157"/>
    </location>
</feature>
<keyword evidence="3" id="KW-1185">Reference proteome</keyword>
<name>A0A2R6PSU8_ACTCC</name>